<sequence length="1064" mass="113248">MPAPKAADVQEITATRQPAAEPKGHKGPRKRSRSDANGTTAHVAAGSTDSPFNLQPQSHKRRRISEFAQQGAGTNGSSQSGHGHSAAGVLVCMSEGWHLQGSHTVCGKATQGRPPTGRQAAKAVPASPACAVGATALGLRPANAALCGCTSRPLQGLALGPSQGPTIVTFTAPDTDCKRPAHASSANSATNLSRASTEATLQSHAGHSGPAQPNARAGDQLFCHSSSACQQPARQALAPLRSQEHLHHGGGQQPSKRGAQSGPQGEPLTCKQRVAHQMPSKGKGKAPASQQSPSFSDKRKIIAGQKLEKQRLAQAQMDAELVAVQEHIRARESEAQEQEHDLEQENLATGSNAGVAAGAGSGRHFAGAGATGVTEAGAAAHGRPESLGPAQPPAPASPSGADGSGVPPTAGDQGSTSTSDELMKLAEPELFQRMCELYPGIRIRRGSVSVSGLRTQFTADAADGLGLEVNMLSGVPHGLPCVRFLLKYYTQTPQVSASADGLPRAAPTGEWDTFRVASMRFQQALPGTAWLLYAVSPDPVKVALGNKTTWGGGWRRQNDDRTLPRMWLFRRLKWSSLLDGITQVDVCQRLGGPSAADVAAAAAAPTIGDEIRARAAHMLSNTLAVACDTEDLSANINSIIAALSKRPEYADIQTNQTRRQYVTQAVWPCLHALGIVADMSAAVALTGQRAGNNKFNEIMVVALEVPNERFMENLAALASSAVAGVPHSPGAPQDQELLPAEGLKRVLLFMRQRIPELREEGLVGLESEVHQRAVSEIIAEVARQGIYQLYHEGTRITSELMLHCQGSVCGNSYHVGNDALYGSQLVPNYDIERCVVGRYLKGTIASRASAAEKGKVPLTDRCWGSTLLGYAGLPHANRLSGGSQAARDPLRRPLAAVRTNFNCSRGQCVTCANLDKRQGHLAKVREPHGKVRLARGLKEMVNAVVAECSELSVSEMCSMVVDLVSRTMRRLANGAALYTELMRHVNFDGQRFREDAQQLHADLRCHGSGARLRRTVEAMLEAEFLHGHGTFRARHPGESIAAYRHARARALLLRYVGHWQPRLM</sequence>
<feature type="region of interest" description="Disordered" evidence="1">
    <location>
        <begin position="374"/>
        <end position="419"/>
    </location>
</feature>
<protein>
    <submittedName>
        <fullName evidence="2">Uncharacterized protein</fullName>
    </submittedName>
</protein>
<feature type="region of interest" description="Disordered" evidence="1">
    <location>
        <begin position="243"/>
        <end position="296"/>
    </location>
</feature>
<organism evidence="2 3">
    <name type="scientific">[Myrmecia] bisecta</name>
    <dbReference type="NCBI Taxonomy" id="41462"/>
    <lineage>
        <taxon>Eukaryota</taxon>
        <taxon>Viridiplantae</taxon>
        <taxon>Chlorophyta</taxon>
        <taxon>core chlorophytes</taxon>
        <taxon>Trebouxiophyceae</taxon>
        <taxon>Trebouxiales</taxon>
        <taxon>Trebouxiaceae</taxon>
        <taxon>Myrmecia</taxon>
    </lineage>
</organism>
<feature type="region of interest" description="Disordered" evidence="1">
    <location>
        <begin position="170"/>
        <end position="218"/>
    </location>
</feature>
<comment type="caution">
    <text evidence="2">The sequence shown here is derived from an EMBL/GenBank/DDBJ whole genome shotgun (WGS) entry which is preliminary data.</text>
</comment>
<feature type="compositionally biased region" description="Polar residues" evidence="1">
    <location>
        <begin position="47"/>
        <end position="57"/>
    </location>
</feature>
<accession>A0AAW1PE01</accession>
<feature type="compositionally biased region" description="Low complexity" evidence="1">
    <location>
        <begin position="397"/>
        <end position="408"/>
    </location>
</feature>
<keyword evidence="3" id="KW-1185">Reference proteome</keyword>
<dbReference type="EMBL" id="JALJOR010000014">
    <property type="protein sequence ID" value="KAK9806333.1"/>
    <property type="molecule type" value="Genomic_DNA"/>
</dbReference>
<evidence type="ECO:0000256" key="1">
    <source>
        <dbReference type="SAM" id="MobiDB-lite"/>
    </source>
</evidence>
<feature type="region of interest" description="Disordered" evidence="1">
    <location>
        <begin position="1"/>
        <end position="62"/>
    </location>
</feature>
<dbReference type="Proteomes" id="UP001489004">
    <property type="component" value="Unassembled WGS sequence"/>
</dbReference>
<evidence type="ECO:0000313" key="3">
    <source>
        <dbReference type="Proteomes" id="UP001489004"/>
    </source>
</evidence>
<gene>
    <name evidence="2" type="ORF">WJX72_010565</name>
</gene>
<feature type="compositionally biased region" description="Low complexity" evidence="1">
    <location>
        <begin position="374"/>
        <end position="389"/>
    </location>
</feature>
<proteinExistence type="predicted"/>
<evidence type="ECO:0000313" key="2">
    <source>
        <dbReference type="EMBL" id="KAK9806333.1"/>
    </source>
</evidence>
<name>A0AAW1PE01_9CHLO</name>
<reference evidence="2 3" key="1">
    <citation type="journal article" date="2024" name="Nat. Commun.">
        <title>Phylogenomics reveals the evolutionary origins of lichenization in chlorophyte algae.</title>
        <authorList>
            <person name="Puginier C."/>
            <person name="Libourel C."/>
            <person name="Otte J."/>
            <person name="Skaloud P."/>
            <person name="Haon M."/>
            <person name="Grisel S."/>
            <person name="Petersen M."/>
            <person name="Berrin J.G."/>
            <person name="Delaux P.M."/>
            <person name="Dal Grande F."/>
            <person name="Keller J."/>
        </authorList>
    </citation>
    <scope>NUCLEOTIDE SEQUENCE [LARGE SCALE GENOMIC DNA]</scope>
    <source>
        <strain evidence="2 3">SAG 2043</strain>
    </source>
</reference>
<feature type="compositionally biased region" description="Polar residues" evidence="1">
    <location>
        <begin position="184"/>
        <end position="205"/>
    </location>
</feature>
<dbReference type="AlphaFoldDB" id="A0AAW1PE01"/>